<name>A0A840F460_9ACTN</name>
<keyword evidence="1" id="KW-0812">Transmembrane</keyword>
<dbReference type="AlphaFoldDB" id="A0A840F460"/>
<evidence type="ECO:0000313" key="3">
    <source>
        <dbReference type="Proteomes" id="UP000551501"/>
    </source>
</evidence>
<sequence>MTASADLAVILAVAVAMVLLVVAGLGAAFLSPEWLSLYTPAMALPVLAQGLATGLRWRAADPMSKEAL</sequence>
<comment type="caution">
    <text evidence="2">The sequence shown here is derived from an EMBL/GenBank/DDBJ whole genome shotgun (WGS) entry which is preliminary data.</text>
</comment>
<keyword evidence="3" id="KW-1185">Reference proteome</keyword>
<proteinExistence type="predicted"/>
<evidence type="ECO:0000313" key="2">
    <source>
        <dbReference type="EMBL" id="MBB4137238.1"/>
    </source>
</evidence>
<dbReference type="Proteomes" id="UP000551501">
    <property type="component" value="Unassembled WGS sequence"/>
</dbReference>
<reference evidence="2 3" key="1">
    <citation type="submission" date="2020-08" db="EMBL/GenBank/DDBJ databases">
        <title>Sequencing the genomes of 1000 actinobacteria strains.</title>
        <authorList>
            <person name="Klenk H.-P."/>
        </authorList>
    </citation>
    <scope>NUCLEOTIDE SEQUENCE [LARGE SCALE GENOMIC DNA]</scope>
    <source>
        <strain evidence="2 3">DSM 45298</strain>
    </source>
</reference>
<organism evidence="2 3">
    <name type="scientific">Gordonia humi</name>
    <dbReference type="NCBI Taxonomy" id="686429"/>
    <lineage>
        <taxon>Bacteria</taxon>
        <taxon>Bacillati</taxon>
        <taxon>Actinomycetota</taxon>
        <taxon>Actinomycetes</taxon>
        <taxon>Mycobacteriales</taxon>
        <taxon>Gordoniaceae</taxon>
        <taxon>Gordonia</taxon>
    </lineage>
</organism>
<protein>
    <submittedName>
        <fullName evidence="2">Uncharacterized protein</fullName>
    </submittedName>
</protein>
<feature type="transmembrane region" description="Helical" evidence="1">
    <location>
        <begin position="7"/>
        <end position="29"/>
    </location>
</feature>
<dbReference type="RefSeq" id="WP_183372119.1">
    <property type="nucleotide sequence ID" value="NZ_BAABHL010000126.1"/>
</dbReference>
<keyword evidence="1" id="KW-1133">Transmembrane helix</keyword>
<dbReference type="EMBL" id="JACIFP010000001">
    <property type="protein sequence ID" value="MBB4137238.1"/>
    <property type="molecule type" value="Genomic_DNA"/>
</dbReference>
<gene>
    <name evidence="2" type="ORF">BKA16_003790</name>
</gene>
<evidence type="ECO:0000256" key="1">
    <source>
        <dbReference type="SAM" id="Phobius"/>
    </source>
</evidence>
<keyword evidence="1" id="KW-0472">Membrane</keyword>
<accession>A0A840F460</accession>